<keyword evidence="1" id="KW-0472">Membrane</keyword>
<dbReference type="AlphaFoldDB" id="A0A059GBN5"/>
<feature type="transmembrane region" description="Helical" evidence="1">
    <location>
        <begin position="105"/>
        <end position="127"/>
    </location>
</feature>
<dbReference type="InterPro" id="IPR008535">
    <property type="entry name" value="DUF817"/>
</dbReference>
<organism evidence="2 3">
    <name type="scientific">Hyphomonas oceanitis SCH89</name>
    <dbReference type="NCBI Taxonomy" id="1280953"/>
    <lineage>
        <taxon>Bacteria</taxon>
        <taxon>Pseudomonadati</taxon>
        <taxon>Pseudomonadota</taxon>
        <taxon>Alphaproteobacteria</taxon>
        <taxon>Hyphomonadales</taxon>
        <taxon>Hyphomonadaceae</taxon>
        <taxon>Hyphomonas</taxon>
    </lineage>
</organism>
<keyword evidence="3" id="KW-1185">Reference proteome</keyword>
<reference evidence="2 3" key="1">
    <citation type="journal article" date="2014" name="Antonie Van Leeuwenhoek">
        <title>Hyphomonas beringensis sp. nov. and Hyphomonas chukchiensis sp. nov., isolated from surface seawater of the Bering Sea and Chukchi Sea.</title>
        <authorList>
            <person name="Li C."/>
            <person name="Lai Q."/>
            <person name="Li G."/>
            <person name="Dong C."/>
            <person name="Wang J."/>
            <person name="Liao Y."/>
            <person name="Shao Z."/>
        </authorList>
    </citation>
    <scope>NUCLEOTIDE SEQUENCE [LARGE SCALE GENOMIC DNA]</scope>
    <source>
        <strain evidence="2 3">SCH89</strain>
    </source>
</reference>
<name>A0A059GBN5_9PROT</name>
<feature type="transmembrane region" description="Helical" evidence="1">
    <location>
        <begin position="222"/>
        <end position="244"/>
    </location>
</feature>
<feature type="transmembrane region" description="Helical" evidence="1">
    <location>
        <begin position="264"/>
        <end position="281"/>
    </location>
</feature>
<keyword evidence="1" id="KW-1133">Transmembrane helix</keyword>
<feature type="transmembrane region" description="Helical" evidence="1">
    <location>
        <begin position="133"/>
        <end position="157"/>
    </location>
</feature>
<gene>
    <name evidence="2" type="ORF">HOC_00215</name>
</gene>
<feature type="transmembrane region" description="Helical" evidence="1">
    <location>
        <begin position="48"/>
        <end position="68"/>
    </location>
</feature>
<feature type="transmembrane region" description="Helical" evidence="1">
    <location>
        <begin position="193"/>
        <end position="210"/>
    </location>
</feature>
<dbReference type="eggNOG" id="COG3739">
    <property type="taxonomic scope" value="Bacteria"/>
</dbReference>
<feature type="transmembrane region" description="Helical" evidence="1">
    <location>
        <begin position="169"/>
        <end position="187"/>
    </location>
</feature>
<accession>A0A059GBN5</accession>
<dbReference type="Proteomes" id="UP000024942">
    <property type="component" value="Unassembled WGS sequence"/>
</dbReference>
<dbReference type="EMBL" id="ARYL01000001">
    <property type="protein sequence ID" value="KDA04262.1"/>
    <property type="molecule type" value="Genomic_DNA"/>
</dbReference>
<protein>
    <recommendedName>
        <fullName evidence="4">DUF817 domain-containing protein</fullName>
    </recommendedName>
</protein>
<evidence type="ECO:0000313" key="3">
    <source>
        <dbReference type="Proteomes" id="UP000024942"/>
    </source>
</evidence>
<keyword evidence="1" id="KW-0812">Transmembrane</keyword>
<comment type="caution">
    <text evidence="2">The sequence shown here is derived from an EMBL/GenBank/DDBJ whole genome shotgun (WGS) entry which is preliminary data.</text>
</comment>
<evidence type="ECO:0000256" key="1">
    <source>
        <dbReference type="SAM" id="Phobius"/>
    </source>
</evidence>
<evidence type="ECO:0000313" key="2">
    <source>
        <dbReference type="EMBL" id="KDA04262.1"/>
    </source>
</evidence>
<evidence type="ECO:0008006" key="4">
    <source>
        <dbReference type="Google" id="ProtNLM"/>
    </source>
</evidence>
<sequence length="291" mass="33048">MKPIMPPPPANALQRRLHAARADLHARWVRGPVSQAAFEFLAFGIKQAWACLFGGAMLGLLMLTFLFYPDGAPISRYDFLVLSAVAIQVTMLLTGLETWEEARIILVFHVVGTIMELFKTHAGSWIYPEDSYLRIGAVPLFSGFMYAAVGSYLARVWRIFAFRFTHFPPLWLQGLLAAVIYVNFFAHHWLPDIRLGLFAATVLIYGRCWVQFRPDVAYRRMPLVVGFLLVALFIWFAENLGTFAKAWAYPGQENGWEMVSLAKLGSWYLLMIISFVLVATVHRARPTKLTQ</sequence>
<proteinExistence type="predicted"/>
<dbReference type="PATRIC" id="fig|1280953.3.peg.41"/>
<dbReference type="PIRSF" id="PIRSF009141">
    <property type="entry name" value="UCP009141"/>
    <property type="match status" value="1"/>
</dbReference>
<feature type="transmembrane region" description="Helical" evidence="1">
    <location>
        <begin position="74"/>
        <end position="93"/>
    </location>
</feature>
<dbReference type="RefSeq" id="WP_241766823.1">
    <property type="nucleotide sequence ID" value="NZ_ARYL01000001.1"/>
</dbReference>
<dbReference type="Pfam" id="PF05675">
    <property type="entry name" value="DUF817"/>
    <property type="match status" value="1"/>
</dbReference>